<gene>
    <name evidence="1" type="ORF">NDU88_000184</name>
</gene>
<comment type="caution">
    <text evidence="1">The sequence shown here is derived from an EMBL/GenBank/DDBJ whole genome shotgun (WGS) entry which is preliminary data.</text>
</comment>
<dbReference type="AlphaFoldDB" id="A0AAV7V895"/>
<protein>
    <submittedName>
        <fullName evidence="1">Uncharacterized protein</fullName>
    </submittedName>
</protein>
<proteinExistence type="predicted"/>
<name>A0AAV7V895_PLEWA</name>
<dbReference type="EMBL" id="JANPWB010000003">
    <property type="protein sequence ID" value="KAJ1196313.1"/>
    <property type="molecule type" value="Genomic_DNA"/>
</dbReference>
<evidence type="ECO:0000313" key="2">
    <source>
        <dbReference type="Proteomes" id="UP001066276"/>
    </source>
</evidence>
<accession>A0AAV7V895</accession>
<organism evidence="1 2">
    <name type="scientific">Pleurodeles waltl</name>
    <name type="common">Iberian ribbed newt</name>
    <dbReference type="NCBI Taxonomy" id="8319"/>
    <lineage>
        <taxon>Eukaryota</taxon>
        <taxon>Metazoa</taxon>
        <taxon>Chordata</taxon>
        <taxon>Craniata</taxon>
        <taxon>Vertebrata</taxon>
        <taxon>Euteleostomi</taxon>
        <taxon>Amphibia</taxon>
        <taxon>Batrachia</taxon>
        <taxon>Caudata</taxon>
        <taxon>Salamandroidea</taxon>
        <taxon>Salamandridae</taxon>
        <taxon>Pleurodelinae</taxon>
        <taxon>Pleurodeles</taxon>
    </lineage>
</organism>
<sequence>MAEDSRFHRQHLNTNRTPHVVLRYVIWHGSFLNGGAVLAVETPTPIPSQKTTSPRQIPLTAGLVLKTTGPMKSRPDVI</sequence>
<dbReference type="Proteomes" id="UP001066276">
    <property type="component" value="Chromosome 2_1"/>
</dbReference>
<evidence type="ECO:0000313" key="1">
    <source>
        <dbReference type="EMBL" id="KAJ1196313.1"/>
    </source>
</evidence>
<keyword evidence="2" id="KW-1185">Reference proteome</keyword>
<reference evidence="1" key="1">
    <citation type="journal article" date="2022" name="bioRxiv">
        <title>Sequencing and chromosome-scale assembly of the giantPleurodeles waltlgenome.</title>
        <authorList>
            <person name="Brown T."/>
            <person name="Elewa A."/>
            <person name="Iarovenko S."/>
            <person name="Subramanian E."/>
            <person name="Araus A.J."/>
            <person name="Petzold A."/>
            <person name="Susuki M."/>
            <person name="Suzuki K.-i.T."/>
            <person name="Hayashi T."/>
            <person name="Toyoda A."/>
            <person name="Oliveira C."/>
            <person name="Osipova E."/>
            <person name="Leigh N.D."/>
            <person name="Simon A."/>
            <person name="Yun M.H."/>
        </authorList>
    </citation>
    <scope>NUCLEOTIDE SEQUENCE</scope>
    <source>
        <strain evidence="1">20211129_DDA</strain>
        <tissue evidence="1">Liver</tissue>
    </source>
</reference>